<dbReference type="Proteomes" id="UP000294576">
    <property type="component" value="Unassembled WGS sequence"/>
</dbReference>
<protein>
    <recommendedName>
        <fullName evidence="4">MFS transporter</fullName>
    </recommendedName>
</protein>
<sequence length="93" mass="9367">MGCAPLLPGALLGGTTPILLSLVSAAAQSDRQGTVLGLAQTCQQVASVAGIIAGVVARQQFGLEVVFPLVASLYGLSFLGALGLWLKSRRSSG</sequence>
<dbReference type="SUPFAM" id="SSF103473">
    <property type="entry name" value="MFS general substrate transporter"/>
    <property type="match status" value="1"/>
</dbReference>
<reference evidence="2 3" key="1">
    <citation type="submission" date="2019-03" db="EMBL/GenBank/DDBJ databases">
        <title>Genomic Encyclopedia of Type Strains, Phase IV (KMG-V): Genome sequencing to study the core and pangenomes of soil and plant-associated prokaryotes.</title>
        <authorList>
            <person name="Whitman W."/>
        </authorList>
    </citation>
    <scope>NUCLEOTIDE SEQUENCE [LARGE SCALE GENOMIC DNA]</scope>
    <source>
        <strain evidence="2 3">Hc14</strain>
    </source>
</reference>
<evidence type="ECO:0000313" key="3">
    <source>
        <dbReference type="Proteomes" id="UP000294576"/>
    </source>
</evidence>
<dbReference type="EMBL" id="SMBH01000015">
    <property type="protein sequence ID" value="TCU12704.1"/>
    <property type="molecule type" value="Genomic_DNA"/>
</dbReference>
<feature type="transmembrane region" description="Helical" evidence="1">
    <location>
        <begin position="65"/>
        <end position="86"/>
    </location>
</feature>
<name>A0A4R3PXH5_RHISU</name>
<keyword evidence="1" id="KW-1133">Transmembrane helix</keyword>
<dbReference type="AlphaFoldDB" id="A0A4R3PXH5"/>
<accession>A0A4R3PXH5</accession>
<gene>
    <name evidence="2" type="ORF">EV132_115140</name>
</gene>
<keyword evidence="1" id="KW-0812">Transmembrane</keyword>
<evidence type="ECO:0000256" key="1">
    <source>
        <dbReference type="SAM" id="Phobius"/>
    </source>
</evidence>
<comment type="caution">
    <text evidence="2">The sequence shown here is derived from an EMBL/GenBank/DDBJ whole genome shotgun (WGS) entry which is preliminary data.</text>
</comment>
<organism evidence="2 3">
    <name type="scientific">Rhizobium sullae</name>
    <name type="common">Rhizobium hedysari</name>
    <dbReference type="NCBI Taxonomy" id="50338"/>
    <lineage>
        <taxon>Bacteria</taxon>
        <taxon>Pseudomonadati</taxon>
        <taxon>Pseudomonadota</taxon>
        <taxon>Alphaproteobacteria</taxon>
        <taxon>Hyphomicrobiales</taxon>
        <taxon>Rhizobiaceae</taxon>
        <taxon>Rhizobium/Agrobacterium group</taxon>
        <taxon>Rhizobium</taxon>
    </lineage>
</organism>
<keyword evidence="1" id="KW-0472">Membrane</keyword>
<dbReference type="Gene3D" id="1.20.1250.20">
    <property type="entry name" value="MFS general substrate transporter like domains"/>
    <property type="match status" value="1"/>
</dbReference>
<proteinExistence type="predicted"/>
<evidence type="ECO:0008006" key="4">
    <source>
        <dbReference type="Google" id="ProtNLM"/>
    </source>
</evidence>
<dbReference type="InterPro" id="IPR036259">
    <property type="entry name" value="MFS_trans_sf"/>
</dbReference>
<evidence type="ECO:0000313" key="2">
    <source>
        <dbReference type="EMBL" id="TCU12704.1"/>
    </source>
</evidence>